<gene>
    <name evidence="1" type="ORF">Acor_80780</name>
</gene>
<comment type="caution">
    <text evidence="1">The sequence shown here is derived from an EMBL/GenBank/DDBJ whole genome shotgun (WGS) entry which is preliminary data.</text>
</comment>
<evidence type="ECO:0000313" key="2">
    <source>
        <dbReference type="Proteomes" id="UP000334990"/>
    </source>
</evidence>
<name>A0A5M3WCD5_9ACTN</name>
<evidence type="ECO:0008006" key="3">
    <source>
        <dbReference type="Google" id="ProtNLM"/>
    </source>
</evidence>
<reference evidence="1 2" key="1">
    <citation type="submission" date="2019-10" db="EMBL/GenBank/DDBJ databases">
        <title>Whole genome shotgun sequence of Acrocarpospora corrugata NBRC 13972.</title>
        <authorList>
            <person name="Ichikawa N."/>
            <person name="Kimura A."/>
            <person name="Kitahashi Y."/>
            <person name="Komaki H."/>
            <person name="Oguchi A."/>
        </authorList>
    </citation>
    <scope>NUCLEOTIDE SEQUENCE [LARGE SCALE GENOMIC DNA]</scope>
    <source>
        <strain evidence="1 2">NBRC 13972</strain>
    </source>
</reference>
<dbReference type="OrthoDB" id="4018258at2"/>
<dbReference type="EMBL" id="BLAD01000124">
    <property type="protein sequence ID" value="GES06009.1"/>
    <property type="molecule type" value="Genomic_DNA"/>
</dbReference>
<dbReference type="AlphaFoldDB" id="A0A5M3WCD5"/>
<dbReference type="SUPFAM" id="SSF48452">
    <property type="entry name" value="TPR-like"/>
    <property type="match status" value="1"/>
</dbReference>
<dbReference type="RefSeq" id="WP_155341960.1">
    <property type="nucleotide sequence ID" value="NZ_BAAABN010000036.1"/>
</dbReference>
<evidence type="ECO:0000313" key="1">
    <source>
        <dbReference type="EMBL" id="GES06009.1"/>
    </source>
</evidence>
<protein>
    <recommendedName>
        <fullName evidence="3">MalT-like TPR region domain-containing protein</fullName>
    </recommendedName>
</protein>
<proteinExistence type="predicted"/>
<accession>A0A5M3WCD5</accession>
<keyword evidence="2" id="KW-1185">Reference proteome</keyword>
<dbReference type="InterPro" id="IPR011990">
    <property type="entry name" value="TPR-like_helical_dom_sf"/>
</dbReference>
<sequence>MNSESRSSVNAARSLHNKAIFLARSGRHREALPLIDQAIGLLRQLTKYEGATSLSYQKELAASLIACGSMLDNTGESHRGLQIATEAADLCHYIVERVPRMWIEEFVASRCLQAIILMGDGLLLLGAKDAVKPLIIASMYASENLDQGARQYLDEVVGLLRRAYREDSDGVAKEFQRITGSPVPRWVSDSVG</sequence>
<dbReference type="Gene3D" id="1.25.40.10">
    <property type="entry name" value="Tetratricopeptide repeat domain"/>
    <property type="match status" value="1"/>
</dbReference>
<organism evidence="1 2">
    <name type="scientific">Acrocarpospora corrugata</name>
    <dbReference type="NCBI Taxonomy" id="35763"/>
    <lineage>
        <taxon>Bacteria</taxon>
        <taxon>Bacillati</taxon>
        <taxon>Actinomycetota</taxon>
        <taxon>Actinomycetes</taxon>
        <taxon>Streptosporangiales</taxon>
        <taxon>Streptosporangiaceae</taxon>
        <taxon>Acrocarpospora</taxon>
    </lineage>
</organism>
<dbReference type="Proteomes" id="UP000334990">
    <property type="component" value="Unassembled WGS sequence"/>
</dbReference>